<protein>
    <recommendedName>
        <fullName evidence="1">Calcineurin-like phosphoesterase domain-containing protein</fullName>
    </recommendedName>
</protein>
<accession>A0A0F9FA66</accession>
<evidence type="ECO:0000313" key="2">
    <source>
        <dbReference type="EMBL" id="KKL47982.1"/>
    </source>
</evidence>
<feature type="domain" description="Calcineurin-like phosphoesterase" evidence="1">
    <location>
        <begin position="5"/>
        <end position="133"/>
    </location>
</feature>
<dbReference type="Pfam" id="PF00149">
    <property type="entry name" value="Metallophos"/>
    <property type="match status" value="1"/>
</dbReference>
<proteinExistence type="predicted"/>
<name>A0A0F9FA66_9ZZZZ</name>
<reference evidence="2" key="1">
    <citation type="journal article" date="2015" name="Nature">
        <title>Complex archaea that bridge the gap between prokaryotes and eukaryotes.</title>
        <authorList>
            <person name="Spang A."/>
            <person name="Saw J.H."/>
            <person name="Jorgensen S.L."/>
            <person name="Zaremba-Niedzwiedzka K."/>
            <person name="Martijn J."/>
            <person name="Lind A.E."/>
            <person name="van Eijk R."/>
            <person name="Schleper C."/>
            <person name="Guy L."/>
            <person name="Ettema T.J."/>
        </authorList>
    </citation>
    <scope>NUCLEOTIDE SEQUENCE</scope>
</reference>
<sequence length="260" mass="29709">MTSHLVIGDPHCKPGVSNKRFEYLGRFIADKKPDVIVCIGDFADMESLCSYDRGKKDFEGRRYNNDINAAHEALRLIQTPTCDYNEQQRKNKKTQYKPRKILTLGNHEQRIERAVECSPELEGTIGYEDLKYKDYGWEVIPYTVPIEVDGVWYCHFFPSGIKGEAISGVNIASNILTKMMVSSTVGHCHLFDYATRALPNGKRIHGLSAGCFADLSHIEKYAINVQYMWWAGLVLKHNVKNGEYDPEVFSMNRLQELYDG</sequence>
<dbReference type="InterPro" id="IPR029052">
    <property type="entry name" value="Metallo-depent_PP-like"/>
</dbReference>
<organism evidence="2">
    <name type="scientific">marine sediment metagenome</name>
    <dbReference type="NCBI Taxonomy" id="412755"/>
    <lineage>
        <taxon>unclassified sequences</taxon>
        <taxon>metagenomes</taxon>
        <taxon>ecological metagenomes</taxon>
    </lineage>
</organism>
<comment type="caution">
    <text evidence="2">The sequence shown here is derived from an EMBL/GenBank/DDBJ whole genome shotgun (WGS) entry which is preliminary data.</text>
</comment>
<dbReference type="AlphaFoldDB" id="A0A0F9FA66"/>
<dbReference type="CDD" id="cd00838">
    <property type="entry name" value="MPP_superfamily"/>
    <property type="match status" value="1"/>
</dbReference>
<dbReference type="SUPFAM" id="SSF56300">
    <property type="entry name" value="Metallo-dependent phosphatases"/>
    <property type="match status" value="1"/>
</dbReference>
<dbReference type="EMBL" id="LAZR01033471">
    <property type="protein sequence ID" value="KKL47982.1"/>
    <property type="molecule type" value="Genomic_DNA"/>
</dbReference>
<evidence type="ECO:0000259" key="1">
    <source>
        <dbReference type="Pfam" id="PF00149"/>
    </source>
</evidence>
<gene>
    <name evidence="2" type="ORF">LCGC14_2330070</name>
</gene>
<dbReference type="InterPro" id="IPR004843">
    <property type="entry name" value="Calcineurin-like_PHP"/>
</dbReference>
<dbReference type="GO" id="GO:0016787">
    <property type="term" value="F:hydrolase activity"/>
    <property type="evidence" value="ECO:0007669"/>
    <property type="project" value="InterPro"/>
</dbReference>